<evidence type="ECO:0000256" key="1">
    <source>
        <dbReference type="ARBA" id="ARBA00001625"/>
    </source>
</evidence>
<comment type="cofactor">
    <cofactor evidence="9 10">
        <name>Mg(2+)</name>
        <dbReference type="ChEBI" id="CHEBI:18420"/>
    </cofactor>
</comment>
<feature type="binding site" evidence="9">
    <location>
        <position position="238"/>
    </location>
    <ligand>
        <name>Mg(2+)</name>
        <dbReference type="ChEBI" id="CHEBI:18420"/>
        <label>2</label>
    </ligand>
</feature>
<sequence>MINDKVRMYLLPPLINAAVRAGASIMNVYKNLDDYDISLKDDKTPITLADRLAHKTIREYLGPTRIPILSEEGREMLYDERRNWELYWLVDPLDGTVEFIKGNNEFTVNIALMENNVCMGAVIYVPYFEKLYIAGRDAGSYVKEHVAPDSGAEYTYDEIVTGWTRLPLESQAVRPHPRLRVAVSRSHQTPETAEHIARLREVHPDLEIVEQGSSYKFCLLAEGRVDYYVRTTHTYEWDTAAGELILAEAGGRTRTLPDDGVLRYNEKDLRNPWFVCRSKYCKI</sequence>
<dbReference type="EMBL" id="NFHB01000002">
    <property type="protein sequence ID" value="OUN04595.1"/>
    <property type="molecule type" value="Genomic_DNA"/>
</dbReference>
<evidence type="ECO:0000256" key="10">
    <source>
        <dbReference type="PIRSR" id="PIRSR600760-2"/>
    </source>
</evidence>
<dbReference type="GO" id="GO:0008441">
    <property type="term" value="F:3'(2'),5'-bisphosphate nucleotidase activity"/>
    <property type="evidence" value="ECO:0007669"/>
    <property type="project" value="UniProtKB-UniRule"/>
</dbReference>
<evidence type="ECO:0000256" key="5">
    <source>
        <dbReference type="ARBA" id="ARBA00022723"/>
    </source>
</evidence>
<dbReference type="GO" id="GO:0005886">
    <property type="term" value="C:plasma membrane"/>
    <property type="evidence" value="ECO:0007669"/>
    <property type="project" value="UniProtKB-SubCell"/>
</dbReference>
<dbReference type="PROSITE" id="PS00630">
    <property type="entry name" value="IMP_2"/>
    <property type="match status" value="1"/>
</dbReference>
<gene>
    <name evidence="9" type="primary">cysQ</name>
    <name evidence="11" type="ORF">B5G41_04210</name>
</gene>
<dbReference type="eggNOG" id="COG1218">
    <property type="taxonomic scope" value="Bacteria"/>
</dbReference>
<dbReference type="GO" id="GO:0000287">
    <property type="term" value="F:magnesium ion binding"/>
    <property type="evidence" value="ECO:0007669"/>
    <property type="project" value="UniProtKB-UniRule"/>
</dbReference>
<dbReference type="InterPro" id="IPR050725">
    <property type="entry name" value="CysQ/Inositol_MonoPase"/>
</dbReference>
<dbReference type="SUPFAM" id="SSF56655">
    <property type="entry name" value="Carbohydrate phosphatase"/>
    <property type="match status" value="1"/>
</dbReference>
<keyword evidence="5 9" id="KW-0479">Metal-binding</keyword>
<feature type="binding site" evidence="10">
    <location>
        <position position="93"/>
    </location>
    <ligand>
        <name>Mg(2+)</name>
        <dbReference type="ChEBI" id="CHEBI:18420"/>
        <label>2</label>
    </ligand>
</feature>
<keyword evidence="6 9" id="KW-0378">Hydrolase</keyword>
<dbReference type="CDD" id="cd01638">
    <property type="entry name" value="CysQ"/>
    <property type="match status" value="1"/>
</dbReference>
<feature type="binding site" evidence="9">
    <location>
        <position position="91"/>
    </location>
    <ligand>
        <name>Mg(2+)</name>
        <dbReference type="ChEBI" id="CHEBI:18420"/>
        <label>2</label>
    </ligand>
</feature>
<evidence type="ECO:0000256" key="8">
    <source>
        <dbReference type="ARBA" id="ARBA00023136"/>
    </source>
</evidence>
<feature type="binding site" evidence="10">
    <location>
        <position position="94"/>
    </location>
    <ligand>
        <name>Mg(2+)</name>
        <dbReference type="ChEBI" id="CHEBI:18420"/>
        <label>1</label>
        <note>catalytic</note>
    </ligand>
</feature>
<dbReference type="EC" id="3.1.3.7" evidence="9"/>
<dbReference type="RefSeq" id="WP_087401496.1">
    <property type="nucleotide sequence ID" value="NZ_DAWDON010000015.1"/>
</dbReference>
<dbReference type="HAMAP" id="MF_02095">
    <property type="entry name" value="CysQ"/>
    <property type="match status" value="1"/>
</dbReference>
<keyword evidence="3 9" id="KW-1003">Cell membrane</keyword>
<feature type="binding site" evidence="10">
    <location>
        <position position="238"/>
    </location>
    <ligand>
        <name>Mg(2+)</name>
        <dbReference type="ChEBI" id="CHEBI:18420"/>
        <label>1</label>
        <note>catalytic</note>
    </ligand>
</feature>
<keyword evidence="4" id="KW-0997">Cell inner membrane</keyword>
<feature type="binding site" evidence="9">
    <location>
        <position position="93"/>
    </location>
    <ligand>
        <name>Mg(2+)</name>
        <dbReference type="ChEBI" id="CHEBI:18420"/>
        <label>1</label>
    </ligand>
</feature>
<dbReference type="Gene3D" id="3.30.540.10">
    <property type="entry name" value="Fructose-1,6-Bisphosphatase, subunit A, domain 1"/>
    <property type="match status" value="1"/>
</dbReference>
<dbReference type="OrthoDB" id="9772456at2"/>
<evidence type="ECO:0000256" key="4">
    <source>
        <dbReference type="ARBA" id="ARBA00022519"/>
    </source>
</evidence>
<comment type="function">
    <text evidence="9">Converts adenosine-3',5'-bisphosphate (PAP) to AMP.</text>
</comment>
<protein>
    <recommendedName>
        <fullName evidence="9">3'(2'),5'-bisphosphate nucleotidase CysQ</fullName>
        <ecNumber evidence="9">3.1.3.7</ecNumber>
    </recommendedName>
    <alternativeName>
        <fullName evidence="9">3'(2'),5-bisphosphonucleoside 3'(2')-phosphohydrolase</fullName>
    </alternativeName>
    <alternativeName>
        <fullName evidence="9">3'-phosphoadenosine 5'-phosphate phosphatase</fullName>
        <shortName evidence="9">PAP phosphatase</shortName>
    </alternativeName>
</protein>
<evidence type="ECO:0000256" key="9">
    <source>
        <dbReference type="HAMAP-Rule" id="MF_02095"/>
    </source>
</evidence>
<accession>A0A1Y3QZT9</accession>
<dbReference type="PANTHER" id="PTHR43028:SF5">
    <property type="entry name" value="3'(2'),5'-BISPHOSPHATE NUCLEOTIDASE 1"/>
    <property type="match status" value="1"/>
</dbReference>
<feature type="binding site" evidence="10">
    <location>
        <position position="71"/>
    </location>
    <ligand>
        <name>Mg(2+)</name>
        <dbReference type="ChEBI" id="CHEBI:18420"/>
        <label>1</label>
        <note>catalytic</note>
    </ligand>
</feature>
<evidence type="ECO:0000313" key="11">
    <source>
        <dbReference type="EMBL" id="OUN04595.1"/>
    </source>
</evidence>
<dbReference type="GO" id="GO:0000103">
    <property type="term" value="P:sulfate assimilation"/>
    <property type="evidence" value="ECO:0007669"/>
    <property type="project" value="TreeGrafter"/>
</dbReference>
<feature type="binding site" evidence="9">
    <location>
        <position position="94"/>
    </location>
    <ligand>
        <name>Mg(2+)</name>
        <dbReference type="ChEBI" id="CHEBI:18420"/>
        <label>2</label>
    </ligand>
</feature>
<organism evidence="11 12">
    <name type="scientific">Alistipes onderdonkii</name>
    <dbReference type="NCBI Taxonomy" id="328813"/>
    <lineage>
        <taxon>Bacteria</taxon>
        <taxon>Pseudomonadati</taxon>
        <taxon>Bacteroidota</taxon>
        <taxon>Bacteroidia</taxon>
        <taxon>Bacteroidales</taxon>
        <taxon>Rikenellaceae</taxon>
        <taxon>Alistipes</taxon>
    </lineage>
</organism>
<feature type="binding site" evidence="9">
    <location>
        <begin position="93"/>
        <end position="96"/>
    </location>
    <ligand>
        <name>substrate</name>
    </ligand>
</feature>
<feature type="binding site" evidence="9">
    <location>
        <position position="238"/>
    </location>
    <ligand>
        <name>substrate</name>
    </ligand>
</feature>
<keyword evidence="8 9" id="KW-0472">Membrane</keyword>
<dbReference type="GO" id="GO:0046854">
    <property type="term" value="P:phosphatidylinositol phosphate biosynthetic process"/>
    <property type="evidence" value="ECO:0007669"/>
    <property type="project" value="InterPro"/>
</dbReference>
<comment type="subcellular location">
    <subcellularLocation>
        <location evidence="9">Cell membrane</location>
        <topology evidence="9">Peripheral membrane protein</topology>
        <orientation evidence="9">Cytoplasmic side</orientation>
    </subcellularLocation>
</comment>
<reference evidence="12" key="1">
    <citation type="submission" date="2017-04" db="EMBL/GenBank/DDBJ databases">
        <title>Function of individual gut microbiota members based on whole genome sequencing of pure cultures obtained from chicken caecum.</title>
        <authorList>
            <person name="Medvecky M."/>
            <person name="Cejkova D."/>
            <person name="Polansky O."/>
            <person name="Karasova D."/>
            <person name="Kubasova T."/>
            <person name="Cizek A."/>
            <person name="Rychlik I."/>
        </authorList>
    </citation>
    <scope>NUCLEOTIDE SEQUENCE [LARGE SCALE GENOMIC DNA]</scope>
    <source>
        <strain evidence="12">An90</strain>
    </source>
</reference>
<evidence type="ECO:0000256" key="2">
    <source>
        <dbReference type="ARBA" id="ARBA00005289"/>
    </source>
</evidence>
<proteinExistence type="inferred from homology"/>
<feature type="binding site" evidence="9">
    <location>
        <position position="91"/>
    </location>
    <ligand>
        <name>Mg(2+)</name>
        <dbReference type="ChEBI" id="CHEBI:18420"/>
        <label>1</label>
    </ligand>
</feature>
<dbReference type="InterPro" id="IPR000760">
    <property type="entry name" value="Inositol_monophosphatase-like"/>
</dbReference>
<evidence type="ECO:0000313" key="12">
    <source>
        <dbReference type="Proteomes" id="UP000195772"/>
    </source>
</evidence>
<comment type="similarity">
    <text evidence="2 9">Belongs to the inositol monophosphatase superfamily. CysQ family.</text>
</comment>
<feature type="binding site" evidence="9">
    <location>
        <position position="71"/>
    </location>
    <ligand>
        <name>Mg(2+)</name>
        <dbReference type="ChEBI" id="CHEBI:18420"/>
        <label>1</label>
    </ligand>
</feature>
<dbReference type="GO" id="GO:0050427">
    <property type="term" value="P:3'-phosphoadenosine 5'-phosphosulfate metabolic process"/>
    <property type="evidence" value="ECO:0007669"/>
    <property type="project" value="TreeGrafter"/>
</dbReference>
<dbReference type="AlphaFoldDB" id="A0A1Y3QZT9"/>
<feature type="binding site" evidence="10">
    <location>
        <position position="91"/>
    </location>
    <ligand>
        <name>Mg(2+)</name>
        <dbReference type="ChEBI" id="CHEBI:18420"/>
        <label>1</label>
        <note>catalytic</note>
    </ligand>
</feature>
<comment type="caution">
    <text evidence="11">The sequence shown here is derived from an EMBL/GenBank/DDBJ whole genome shotgun (WGS) entry which is preliminary data.</text>
</comment>
<dbReference type="InterPro" id="IPR020550">
    <property type="entry name" value="Inositol_monophosphatase_CS"/>
</dbReference>
<dbReference type="PROSITE" id="PS00629">
    <property type="entry name" value="IMP_1"/>
    <property type="match status" value="1"/>
</dbReference>
<comment type="catalytic activity">
    <reaction evidence="1 9">
        <text>adenosine 3',5'-bisphosphate + H2O = AMP + phosphate</text>
        <dbReference type="Rhea" id="RHEA:10040"/>
        <dbReference type="ChEBI" id="CHEBI:15377"/>
        <dbReference type="ChEBI" id="CHEBI:43474"/>
        <dbReference type="ChEBI" id="CHEBI:58343"/>
        <dbReference type="ChEBI" id="CHEBI:456215"/>
        <dbReference type="EC" id="3.1.3.7"/>
    </reaction>
</comment>
<name>A0A1Y3QZT9_9BACT</name>
<evidence type="ECO:0000256" key="6">
    <source>
        <dbReference type="ARBA" id="ARBA00022801"/>
    </source>
</evidence>
<evidence type="ECO:0000256" key="7">
    <source>
        <dbReference type="ARBA" id="ARBA00022842"/>
    </source>
</evidence>
<dbReference type="Pfam" id="PF00459">
    <property type="entry name" value="Inositol_P"/>
    <property type="match status" value="1"/>
</dbReference>
<dbReference type="InterPro" id="IPR020583">
    <property type="entry name" value="Inositol_monoP_metal-BS"/>
</dbReference>
<feature type="binding site" evidence="9">
    <location>
        <position position="71"/>
    </location>
    <ligand>
        <name>substrate</name>
    </ligand>
</feature>
<dbReference type="InterPro" id="IPR006240">
    <property type="entry name" value="CysQ"/>
</dbReference>
<evidence type="ECO:0000256" key="3">
    <source>
        <dbReference type="ARBA" id="ARBA00022475"/>
    </source>
</evidence>
<keyword evidence="7 9" id="KW-0460">Magnesium</keyword>
<dbReference type="Gene3D" id="3.40.190.80">
    <property type="match status" value="1"/>
</dbReference>
<dbReference type="Proteomes" id="UP000195772">
    <property type="component" value="Unassembled WGS sequence"/>
</dbReference>
<dbReference type="PANTHER" id="PTHR43028">
    <property type="entry name" value="3'(2'),5'-BISPHOSPHATE NUCLEOTIDASE 1"/>
    <property type="match status" value="1"/>
</dbReference>